<protein>
    <submittedName>
        <fullName evidence="1">CLUMA_CG015666, isoform A</fullName>
    </submittedName>
</protein>
<keyword evidence="2" id="KW-1185">Reference proteome</keyword>
<evidence type="ECO:0000313" key="2">
    <source>
        <dbReference type="Proteomes" id="UP000183832"/>
    </source>
</evidence>
<organism evidence="1 2">
    <name type="scientific">Clunio marinus</name>
    <dbReference type="NCBI Taxonomy" id="568069"/>
    <lineage>
        <taxon>Eukaryota</taxon>
        <taxon>Metazoa</taxon>
        <taxon>Ecdysozoa</taxon>
        <taxon>Arthropoda</taxon>
        <taxon>Hexapoda</taxon>
        <taxon>Insecta</taxon>
        <taxon>Pterygota</taxon>
        <taxon>Neoptera</taxon>
        <taxon>Endopterygota</taxon>
        <taxon>Diptera</taxon>
        <taxon>Nematocera</taxon>
        <taxon>Chironomoidea</taxon>
        <taxon>Chironomidae</taxon>
        <taxon>Clunio</taxon>
    </lineage>
</organism>
<reference evidence="1 2" key="1">
    <citation type="submission" date="2015-04" db="EMBL/GenBank/DDBJ databases">
        <authorList>
            <person name="Syromyatnikov M.Y."/>
            <person name="Popov V.N."/>
        </authorList>
    </citation>
    <scope>NUCLEOTIDE SEQUENCE [LARGE SCALE GENOMIC DNA]</scope>
</reference>
<dbReference type="Proteomes" id="UP000183832">
    <property type="component" value="Unassembled WGS sequence"/>
</dbReference>
<accession>A0A1J1IQE0</accession>
<sequence>MACNKYFEQHLMKSYEVSSQLNTLILQHVFEEKTKKLYESLKQFETSKHLKTVLMAIHKMKNVDNNDGHETED</sequence>
<dbReference type="EMBL" id="CVRI01000057">
    <property type="protein sequence ID" value="CRL02431.1"/>
    <property type="molecule type" value="Genomic_DNA"/>
</dbReference>
<name>A0A1J1IQE0_9DIPT</name>
<gene>
    <name evidence="1" type="ORF">CLUMA_CG015666</name>
</gene>
<evidence type="ECO:0000313" key="1">
    <source>
        <dbReference type="EMBL" id="CRL02431.1"/>
    </source>
</evidence>
<proteinExistence type="predicted"/>
<dbReference type="AlphaFoldDB" id="A0A1J1IQE0"/>